<evidence type="ECO:0000313" key="1">
    <source>
        <dbReference type="EMBL" id="HIZ48531.1"/>
    </source>
</evidence>
<comment type="caution">
    <text evidence="1">The sequence shown here is derived from an EMBL/GenBank/DDBJ whole genome shotgun (WGS) entry which is preliminary data.</text>
</comment>
<sequence length="54" mass="6341">MEQAEILRQLLKEIEELLNRNITENGECQFSFIKERVALELARKVLIDGKQDPQ</sequence>
<dbReference type="EMBL" id="DXBO01000110">
    <property type="protein sequence ID" value="HIZ48531.1"/>
    <property type="molecule type" value="Genomic_DNA"/>
</dbReference>
<dbReference type="Proteomes" id="UP000824031">
    <property type="component" value="Unassembled WGS sequence"/>
</dbReference>
<evidence type="ECO:0000313" key="2">
    <source>
        <dbReference type="Proteomes" id="UP000824031"/>
    </source>
</evidence>
<name>A0A9D2JG21_9FIRM</name>
<organism evidence="1 2">
    <name type="scientific">Candidatus Gemmiger excrementavium</name>
    <dbReference type="NCBI Taxonomy" id="2838608"/>
    <lineage>
        <taxon>Bacteria</taxon>
        <taxon>Bacillati</taxon>
        <taxon>Bacillota</taxon>
        <taxon>Clostridia</taxon>
        <taxon>Eubacteriales</taxon>
        <taxon>Gemmiger</taxon>
    </lineage>
</organism>
<reference evidence="1" key="2">
    <citation type="submission" date="2021-04" db="EMBL/GenBank/DDBJ databases">
        <authorList>
            <person name="Gilroy R."/>
        </authorList>
    </citation>
    <scope>NUCLEOTIDE SEQUENCE</scope>
    <source>
        <strain evidence="1">3436</strain>
    </source>
</reference>
<protein>
    <submittedName>
        <fullName evidence="1">Uncharacterized protein</fullName>
    </submittedName>
</protein>
<proteinExistence type="predicted"/>
<gene>
    <name evidence="1" type="ORF">H9810_07440</name>
</gene>
<dbReference type="AlphaFoldDB" id="A0A9D2JG21"/>
<accession>A0A9D2JG21</accession>
<reference evidence="1" key="1">
    <citation type="journal article" date="2021" name="PeerJ">
        <title>Extensive microbial diversity within the chicken gut microbiome revealed by metagenomics and culture.</title>
        <authorList>
            <person name="Gilroy R."/>
            <person name="Ravi A."/>
            <person name="Getino M."/>
            <person name="Pursley I."/>
            <person name="Horton D.L."/>
            <person name="Alikhan N.F."/>
            <person name="Baker D."/>
            <person name="Gharbi K."/>
            <person name="Hall N."/>
            <person name="Watson M."/>
            <person name="Adriaenssens E.M."/>
            <person name="Foster-Nyarko E."/>
            <person name="Jarju S."/>
            <person name="Secka A."/>
            <person name="Antonio M."/>
            <person name="Oren A."/>
            <person name="Chaudhuri R.R."/>
            <person name="La Ragione R."/>
            <person name="Hildebrand F."/>
            <person name="Pallen M.J."/>
        </authorList>
    </citation>
    <scope>NUCLEOTIDE SEQUENCE</scope>
    <source>
        <strain evidence="1">3436</strain>
    </source>
</reference>